<evidence type="ECO:0000313" key="2">
    <source>
        <dbReference type="EMBL" id="RAI29329.1"/>
    </source>
</evidence>
<protein>
    <recommendedName>
        <fullName evidence="1">BioF2-like acetyltransferase domain-containing protein</fullName>
    </recommendedName>
</protein>
<evidence type="ECO:0000313" key="3">
    <source>
        <dbReference type="Proteomes" id="UP000249299"/>
    </source>
</evidence>
<dbReference type="InterPro" id="IPR038740">
    <property type="entry name" value="BioF2-like_GNAT_dom"/>
</dbReference>
<comment type="caution">
    <text evidence="2">The sequence shown here is derived from an EMBL/GenBank/DDBJ whole genome shotgun (WGS) entry which is preliminary data.</text>
</comment>
<dbReference type="Pfam" id="PF13480">
    <property type="entry name" value="Acetyltransf_6"/>
    <property type="match status" value="1"/>
</dbReference>
<accession>A0A327JS56</accession>
<gene>
    <name evidence="2" type="ORF">CH339_03320</name>
</gene>
<dbReference type="EMBL" id="NPEV01000004">
    <property type="protein sequence ID" value="RAI29329.1"/>
    <property type="molecule type" value="Genomic_DNA"/>
</dbReference>
<dbReference type="InterPro" id="IPR016181">
    <property type="entry name" value="Acyl_CoA_acyltransferase"/>
</dbReference>
<dbReference type="Proteomes" id="UP000249299">
    <property type="component" value="Unassembled WGS sequence"/>
</dbReference>
<organism evidence="2 3">
    <name type="scientific">Rhodobium orientis</name>
    <dbReference type="NCBI Taxonomy" id="34017"/>
    <lineage>
        <taxon>Bacteria</taxon>
        <taxon>Pseudomonadati</taxon>
        <taxon>Pseudomonadota</taxon>
        <taxon>Alphaproteobacteria</taxon>
        <taxon>Hyphomicrobiales</taxon>
        <taxon>Rhodobiaceae</taxon>
        <taxon>Rhodobium</taxon>
    </lineage>
</organism>
<dbReference type="OrthoDB" id="8193702at2"/>
<keyword evidence="3" id="KW-1185">Reference proteome</keyword>
<evidence type="ECO:0000259" key="1">
    <source>
        <dbReference type="Pfam" id="PF13480"/>
    </source>
</evidence>
<dbReference type="SUPFAM" id="SSF55729">
    <property type="entry name" value="Acyl-CoA N-acyltransferases (Nat)"/>
    <property type="match status" value="1"/>
</dbReference>
<name>A0A327JS56_9HYPH</name>
<proteinExistence type="predicted"/>
<reference evidence="2 3" key="1">
    <citation type="submission" date="2017-07" db="EMBL/GenBank/DDBJ databases">
        <title>Draft Genome Sequences of Select Purple Nonsulfur Bacteria.</title>
        <authorList>
            <person name="Lasarre B."/>
            <person name="Mckinlay J.B."/>
        </authorList>
    </citation>
    <scope>NUCLEOTIDE SEQUENCE [LARGE SCALE GENOMIC DNA]</scope>
    <source>
        <strain evidence="2 3">DSM 11290</strain>
    </source>
</reference>
<dbReference type="AlphaFoldDB" id="A0A327JS56"/>
<sequence length="468" mass="50376">MRPVHAPLTAIASRRRKGLPGRRRFSKNKELPATLARVVRARTARTSGNGASLLQRSIASPEIAGTAAPERRARPGTAESAAGGALRIDAFQTVEAAARPWQALERGAGANLFQSHAWAAAWEATAGPAHGEGFQAFVGYLDGVPVLLNAFAIRQDGLSRIAFPIGGVHAAECGGLYAPELLSRPDGARLIADARRAIAGRLAADVILEPCLGETALKSETTIARRGLAFAGSLTEPVHLCHLAPWDVFDPAHRKSRHRAEDRRSAARLARIAPLRFEITTDPAASAAALGDLLRQKSLQFRAAGIPDRYGDPAVVAFFERLATADAGTEPILGRLHVGERIAATIFSVGFKDTVFGLVTAISDDAELRRGAPGFVAFEKYLQALCEAGRYRTVDFGVGDNGLKDRWCDDARPLSYRYEIIGPYGIVPGFRAAGTEIAKRTVKANPRLAGFYRRLRRHAAERHKAPRT</sequence>
<feature type="domain" description="BioF2-like acetyltransferase" evidence="1">
    <location>
        <begin position="256"/>
        <end position="404"/>
    </location>
</feature>